<evidence type="ECO:0000313" key="1">
    <source>
        <dbReference type="EMBL" id="JAD78315.1"/>
    </source>
</evidence>
<accession>A0A0A9CY39</accession>
<protein>
    <submittedName>
        <fullName evidence="1">INO80</fullName>
    </submittedName>
</protein>
<sequence>MFFRRTILSGPQYGSIFRSGQNRINSSAQLFTTDAGATTRKGPHMFLSSAKCAKNAIA</sequence>
<reference evidence="1" key="1">
    <citation type="submission" date="2014-09" db="EMBL/GenBank/DDBJ databases">
        <authorList>
            <person name="Magalhaes I.L.F."/>
            <person name="Oliveira U."/>
            <person name="Santos F.R."/>
            <person name="Vidigal T.H.D.A."/>
            <person name="Brescovit A.D."/>
            <person name="Santos A.J."/>
        </authorList>
    </citation>
    <scope>NUCLEOTIDE SEQUENCE</scope>
    <source>
        <tissue evidence="1">Shoot tissue taken approximately 20 cm above the soil surface</tissue>
    </source>
</reference>
<proteinExistence type="predicted"/>
<reference evidence="1" key="2">
    <citation type="journal article" date="2015" name="Data Brief">
        <title>Shoot transcriptome of the giant reed, Arundo donax.</title>
        <authorList>
            <person name="Barrero R.A."/>
            <person name="Guerrero F.D."/>
            <person name="Moolhuijzen P."/>
            <person name="Goolsby J.A."/>
            <person name="Tidwell J."/>
            <person name="Bellgard S.E."/>
            <person name="Bellgard M.I."/>
        </authorList>
    </citation>
    <scope>NUCLEOTIDE SEQUENCE</scope>
    <source>
        <tissue evidence="1">Shoot tissue taken approximately 20 cm above the soil surface</tissue>
    </source>
</reference>
<name>A0A0A9CY39_ARUDO</name>
<organism evidence="1">
    <name type="scientific">Arundo donax</name>
    <name type="common">Giant reed</name>
    <name type="synonym">Donax arundinaceus</name>
    <dbReference type="NCBI Taxonomy" id="35708"/>
    <lineage>
        <taxon>Eukaryota</taxon>
        <taxon>Viridiplantae</taxon>
        <taxon>Streptophyta</taxon>
        <taxon>Embryophyta</taxon>
        <taxon>Tracheophyta</taxon>
        <taxon>Spermatophyta</taxon>
        <taxon>Magnoliopsida</taxon>
        <taxon>Liliopsida</taxon>
        <taxon>Poales</taxon>
        <taxon>Poaceae</taxon>
        <taxon>PACMAD clade</taxon>
        <taxon>Arundinoideae</taxon>
        <taxon>Arundineae</taxon>
        <taxon>Arundo</taxon>
    </lineage>
</organism>
<dbReference type="EMBL" id="GBRH01219580">
    <property type="protein sequence ID" value="JAD78315.1"/>
    <property type="molecule type" value="Transcribed_RNA"/>
</dbReference>
<dbReference type="AlphaFoldDB" id="A0A0A9CY39"/>